<dbReference type="AlphaFoldDB" id="A0A4R3K6A1"/>
<proteinExistence type="predicted"/>
<dbReference type="GO" id="GO:0016994">
    <property type="term" value="F:precorrin-6A reductase activity"/>
    <property type="evidence" value="ECO:0007669"/>
    <property type="project" value="InterPro"/>
</dbReference>
<keyword evidence="2" id="KW-0169">Cobalamin biosynthesis</keyword>
<dbReference type="RefSeq" id="WP_243117379.1">
    <property type="nucleotide sequence ID" value="NZ_DAIPCY010000038.1"/>
</dbReference>
<evidence type="ECO:0000256" key="1">
    <source>
        <dbReference type="ARBA" id="ARBA00004953"/>
    </source>
</evidence>
<dbReference type="PROSITE" id="PS51014">
    <property type="entry name" value="COBK_CBIJ"/>
    <property type="match status" value="1"/>
</dbReference>
<comment type="caution">
    <text evidence="4">The sequence shown here is derived from an EMBL/GenBank/DDBJ whole genome shotgun (WGS) entry which is preliminary data.</text>
</comment>
<dbReference type="PANTHER" id="PTHR36925">
    <property type="entry name" value="COBALT-PRECORRIN-6A REDUCTASE"/>
    <property type="match status" value="1"/>
</dbReference>
<dbReference type="Proteomes" id="UP000295726">
    <property type="component" value="Unassembled WGS sequence"/>
</dbReference>
<dbReference type="InterPro" id="IPR003723">
    <property type="entry name" value="Precorrin-6x_reduct"/>
</dbReference>
<gene>
    <name evidence="4" type="ORF">EDD59_11259</name>
</gene>
<comment type="pathway">
    <text evidence="1">Cofactor biosynthesis; adenosylcobalamin biosynthesis.</text>
</comment>
<keyword evidence="3" id="KW-0560">Oxidoreductase</keyword>
<dbReference type="EMBL" id="SLZZ01000012">
    <property type="protein sequence ID" value="TCS78300.1"/>
    <property type="molecule type" value="Genomic_DNA"/>
</dbReference>
<dbReference type="Pfam" id="PF02571">
    <property type="entry name" value="CbiJ"/>
    <property type="match status" value="1"/>
</dbReference>
<dbReference type="PANTHER" id="PTHR36925:SF1">
    <property type="entry name" value="COBALT-PRECORRIN-6A REDUCTASE"/>
    <property type="match status" value="1"/>
</dbReference>
<organism evidence="4 5">
    <name type="scientific">Muricomes intestini</name>
    <dbReference type="NCBI Taxonomy" id="1796634"/>
    <lineage>
        <taxon>Bacteria</taxon>
        <taxon>Bacillati</taxon>
        <taxon>Bacillota</taxon>
        <taxon>Clostridia</taxon>
        <taxon>Lachnospirales</taxon>
        <taxon>Lachnospiraceae</taxon>
        <taxon>Muricomes</taxon>
    </lineage>
</organism>
<reference evidence="4 5" key="1">
    <citation type="submission" date="2019-03" db="EMBL/GenBank/DDBJ databases">
        <title>Genomic Encyclopedia of Type Strains, Phase IV (KMG-IV): sequencing the most valuable type-strain genomes for metagenomic binning, comparative biology and taxonomic classification.</title>
        <authorList>
            <person name="Goeker M."/>
        </authorList>
    </citation>
    <scope>NUCLEOTIDE SEQUENCE [LARGE SCALE GENOMIC DNA]</scope>
    <source>
        <strain evidence="4 5">DSM 29489</strain>
    </source>
</reference>
<keyword evidence="5" id="KW-1185">Reference proteome</keyword>
<name>A0A4R3K6A1_9FIRM</name>
<dbReference type="UniPathway" id="UPA00148"/>
<dbReference type="NCBIfam" id="TIGR00715">
    <property type="entry name" value="precor6x_red"/>
    <property type="match status" value="1"/>
</dbReference>
<evidence type="ECO:0000313" key="4">
    <source>
        <dbReference type="EMBL" id="TCS78300.1"/>
    </source>
</evidence>
<protein>
    <submittedName>
        <fullName evidence="4">Precorrin-6A/cobalt-precorrin-6A reductase</fullName>
    </submittedName>
</protein>
<dbReference type="GO" id="GO:0009236">
    <property type="term" value="P:cobalamin biosynthetic process"/>
    <property type="evidence" value="ECO:0007669"/>
    <property type="project" value="UniProtKB-UniPathway"/>
</dbReference>
<evidence type="ECO:0000256" key="2">
    <source>
        <dbReference type="ARBA" id="ARBA00022573"/>
    </source>
</evidence>
<accession>A0A4R3K6A1</accession>
<evidence type="ECO:0000313" key="5">
    <source>
        <dbReference type="Proteomes" id="UP000295726"/>
    </source>
</evidence>
<sequence length="262" mass="29495">MKVWEESNVKRVLVFAGTTEGHLVIDALTKMRVDIYVSVATEYGRISFEYIPKVKVISGRMDAEAIRRFIIGKEIDIVIDATHPFAQAATANIKKACEGLSTELIRCLRESAEKDIDLQETQVVSVMSVKEAVDYLRKTKGNIFIATGSKELAAYTKLEGYRERCYARVLPIWGALEESMRLGFQGRNLIAMQGPFSKELNIAMLRHVKASYFVTKESGKAGGFREKLQAAQETQTVLVVIERPDEQGMSVEEVIRRVRQNV</sequence>
<evidence type="ECO:0000256" key="3">
    <source>
        <dbReference type="ARBA" id="ARBA00023002"/>
    </source>
</evidence>